<reference evidence="2" key="1">
    <citation type="submission" date="2016-10" db="EMBL/GenBank/DDBJ databases">
        <title>The complete genome sequence of the rumen bacterium Butyrivibrio hungatei MB2003.</title>
        <authorList>
            <person name="Palevich N."/>
            <person name="Kelly W.J."/>
            <person name="Leahy S.C."/>
            <person name="Altermann E."/>
            <person name="Rakonjac J."/>
            <person name="Attwood G.T."/>
        </authorList>
    </citation>
    <scope>NUCLEOTIDE SEQUENCE [LARGE SCALE GENOMIC DNA]</scope>
    <source>
        <strain evidence="2">MB2003</strain>
    </source>
</reference>
<dbReference type="CDD" id="cd10446">
    <property type="entry name" value="GIY-YIG_unchar_1"/>
    <property type="match status" value="1"/>
</dbReference>
<protein>
    <recommendedName>
        <fullName evidence="3">GIY-YIG domain-containing protein</fullName>
    </recommendedName>
</protein>
<evidence type="ECO:0008006" key="3">
    <source>
        <dbReference type="Google" id="ProtNLM"/>
    </source>
</evidence>
<sequence length="304" mass="34841">MSSLNLVDLINAAGIPLDNLLVIRHSFNKKETSTIWDKNDRSNFYEYQSIQPTADFFKNKKYILSFIADGKTHSRFVGCFEIVGLYPASKVERLPSFPNQDYYDRPGHIYFKMELSDYMKDLIDRLVIDWGAGTIGYVQYSLAALQKKTVVSIYPDSKHVFPGYNRVVWDFTTMQEYLTHSDQYEEIANALKEVYAIYLVVDSQTGKYYVGSAYGKDGLFGRWLTYANTNGTGGGSKTDEEGNKGVVEYLKENPKAYLNFQYSILEVIHKTGINEKDIQATLEAEKVWKQKLCTLKTSWGLNRN</sequence>
<dbReference type="Proteomes" id="UP000179284">
    <property type="component" value="Chromosome I"/>
</dbReference>
<keyword evidence="2" id="KW-1185">Reference proteome</keyword>
<dbReference type="AlphaFoldDB" id="A0A1D9P130"/>
<evidence type="ECO:0000313" key="2">
    <source>
        <dbReference type="Proteomes" id="UP000179284"/>
    </source>
</evidence>
<dbReference type="SUPFAM" id="SSF82771">
    <property type="entry name" value="GIY-YIG endonuclease"/>
    <property type="match status" value="1"/>
</dbReference>
<organism evidence="1 2">
    <name type="scientific">Butyrivibrio hungatei</name>
    <dbReference type="NCBI Taxonomy" id="185008"/>
    <lineage>
        <taxon>Bacteria</taxon>
        <taxon>Bacillati</taxon>
        <taxon>Bacillota</taxon>
        <taxon>Clostridia</taxon>
        <taxon>Lachnospirales</taxon>
        <taxon>Lachnospiraceae</taxon>
        <taxon>Butyrivibrio</taxon>
    </lineage>
</organism>
<proteinExistence type="predicted"/>
<dbReference type="KEGG" id="bhu:bhn_I1187"/>
<name>A0A1D9P130_9FIRM</name>
<accession>A0A1D9P130</accession>
<dbReference type="RefSeq" id="WP_071175930.1">
    <property type="nucleotide sequence ID" value="NZ_CP017831.1"/>
</dbReference>
<dbReference type="InterPro" id="IPR035901">
    <property type="entry name" value="GIY-YIG_endonuc_sf"/>
</dbReference>
<dbReference type="EMBL" id="CP017831">
    <property type="protein sequence ID" value="AOZ96221.1"/>
    <property type="molecule type" value="Genomic_DNA"/>
</dbReference>
<dbReference type="Gene3D" id="3.40.1440.10">
    <property type="entry name" value="GIY-YIG endonuclease"/>
    <property type="match status" value="1"/>
</dbReference>
<dbReference type="OrthoDB" id="89044at2"/>
<gene>
    <name evidence="1" type="ORF">bhn_I1187</name>
</gene>
<evidence type="ECO:0000313" key="1">
    <source>
        <dbReference type="EMBL" id="AOZ96221.1"/>
    </source>
</evidence>